<sequence>MSLGGILPFLLIIVDGLFALLGLYSLYLFIKLATRGIEALDIYLDEKRNRRL</sequence>
<gene>
    <name evidence="2" type="ORF">BCM02_109267</name>
</gene>
<accession>A0A5S5C042</accession>
<feature type="transmembrane region" description="Helical" evidence="1">
    <location>
        <begin position="6"/>
        <end position="30"/>
    </location>
</feature>
<protein>
    <submittedName>
        <fullName evidence="2">Uncharacterized protein</fullName>
    </submittedName>
</protein>
<reference evidence="2 3" key="1">
    <citation type="submission" date="2019-07" db="EMBL/GenBank/DDBJ databases">
        <title>Genomic Encyclopedia of Type Strains, Phase III (KMG-III): the genomes of soil and plant-associated and newly described type strains.</title>
        <authorList>
            <person name="Whitman W."/>
        </authorList>
    </citation>
    <scope>NUCLEOTIDE SEQUENCE [LARGE SCALE GENOMIC DNA]</scope>
    <source>
        <strain evidence="2 3">BL24</strain>
    </source>
</reference>
<dbReference type="Proteomes" id="UP000323257">
    <property type="component" value="Unassembled WGS sequence"/>
</dbReference>
<keyword evidence="1" id="KW-1133">Transmembrane helix</keyword>
<comment type="caution">
    <text evidence="2">The sequence shown here is derived from an EMBL/GenBank/DDBJ whole genome shotgun (WGS) entry which is preliminary data.</text>
</comment>
<keyword evidence="3" id="KW-1185">Reference proteome</keyword>
<evidence type="ECO:0000313" key="2">
    <source>
        <dbReference type="EMBL" id="TYP71988.1"/>
    </source>
</evidence>
<evidence type="ECO:0000313" key="3">
    <source>
        <dbReference type="Proteomes" id="UP000323257"/>
    </source>
</evidence>
<organism evidence="2 3">
    <name type="scientific">Paenibacillus methanolicus</name>
    <dbReference type="NCBI Taxonomy" id="582686"/>
    <lineage>
        <taxon>Bacteria</taxon>
        <taxon>Bacillati</taxon>
        <taxon>Bacillota</taxon>
        <taxon>Bacilli</taxon>
        <taxon>Bacillales</taxon>
        <taxon>Paenibacillaceae</taxon>
        <taxon>Paenibacillus</taxon>
    </lineage>
</organism>
<dbReference type="AlphaFoldDB" id="A0A5S5C042"/>
<keyword evidence="1" id="KW-0472">Membrane</keyword>
<proteinExistence type="predicted"/>
<evidence type="ECO:0000256" key="1">
    <source>
        <dbReference type="SAM" id="Phobius"/>
    </source>
</evidence>
<name>A0A5S5C042_9BACL</name>
<dbReference type="EMBL" id="VNHS01000009">
    <property type="protein sequence ID" value="TYP71988.1"/>
    <property type="molecule type" value="Genomic_DNA"/>
</dbReference>
<keyword evidence="1" id="KW-0812">Transmembrane</keyword>